<dbReference type="Pfam" id="PF23268">
    <property type="entry name" value="RIN1"/>
    <property type="match status" value="1"/>
</dbReference>
<dbReference type="GO" id="GO:0007165">
    <property type="term" value="P:signal transduction"/>
    <property type="evidence" value="ECO:0007669"/>
    <property type="project" value="InterPro"/>
</dbReference>
<evidence type="ECO:0000313" key="6">
    <source>
        <dbReference type="EMBL" id="KAG9475264.1"/>
    </source>
</evidence>
<dbReference type="SMART" id="SM00314">
    <property type="entry name" value="RA"/>
    <property type="match status" value="1"/>
</dbReference>
<accession>A0A8J6K4Q9</accession>
<keyword evidence="7" id="KW-1185">Reference proteome</keyword>
<feature type="region of interest" description="Disordered" evidence="3">
    <location>
        <begin position="169"/>
        <end position="238"/>
    </location>
</feature>
<dbReference type="CDD" id="cd17215">
    <property type="entry name" value="RA_Rin1"/>
    <property type="match status" value="1"/>
</dbReference>
<dbReference type="PROSITE" id="PS50200">
    <property type="entry name" value="RA"/>
    <property type="match status" value="1"/>
</dbReference>
<feature type="compositionally biased region" description="Acidic residues" evidence="3">
    <location>
        <begin position="193"/>
        <end position="207"/>
    </location>
</feature>
<dbReference type="InterPro" id="IPR045046">
    <property type="entry name" value="Vps9-like"/>
</dbReference>
<sequence length="716" mass="80061">MVLCVRLSDDCGPSFIHQSYIHEGPSGLSLENSPISFPDLIKLVSYYSTERGVLPYILRLPAAIEKVTSRKELEAISHLGHEFWNSSVNARNASSATTANPSVTLSLTPLHPDLPDTICPTLIPSLKTRSPKEVSLEGKEGALFFSNPLFKSKDSGALKRSHFQKSIKVRVSTENSGSLSPPLKSPPPVPCEECVEEEEEDAPVEESEVNKDVQAQEIPEVQEYRKPRSSLRHRLRKSLSKGSRDFGLKLSPMRSKDVADYNVPVSAVRTQETEDRKENYLNGGHSLEEQDSGSISSAEGGTSEDGGKFSPQLARRKQKKSGRSSFRAVSGAFLSLLSPERKMIIFIEEMGKDVTTEFGKELQTFIQKADINTNKDKIEEEGKNYLSILKEVRAFMDKMKHMLRQSADKHLEALTSEEQERVLEKSLHRLTLKPLRPYLLSEIQRGMEEDGELERLGRNIQAVKRGGPSLLGVKLKAPVVQDLEKIRQKLLRMQEKYSPCDKVLMLLRACRGVYRSMDTLHADDACGADEFLPALCYVLALCDLPHLLIDIHYTTELLPQDALIGEGGYYLTSVSAALSVLSSLHTHPQDTGLSLREWHRRRHGLPSLNDLQNFLRVAHQDPINGCTTKTILLKPSQTVADLTHLCALKFKPCNPGEYSIFLHSGGDQEMLPSDALPQEIKAKLRDSGSSFFFCYQRLEERDSTKDSLTQDLLDDP</sequence>
<dbReference type="Gene3D" id="1.20.1050.80">
    <property type="entry name" value="VPS9 domain"/>
    <property type="match status" value="1"/>
</dbReference>
<evidence type="ECO:0000313" key="7">
    <source>
        <dbReference type="Proteomes" id="UP000770717"/>
    </source>
</evidence>
<dbReference type="AlphaFoldDB" id="A0A8J6K4Q9"/>
<dbReference type="GO" id="GO:0005085">
    <property type="term" value="F:guanyl-nucleotide exchange factor activity"/>
    <property type="evidence" value="ECO:0007669"/>
    <property type="project" value="InterPro"/>
</dbReference>
<dbReference type="PANTHER" id="PTHR23101:SF62">
    <property type="entry name" value="RAS AND RAB INTERACTOR 1"/>
    <property type="match status" value="1"/>
</dbReference>
<comment type="caution">
    <text evidence="6">The sequence shown here is derived from an EMBL/GenBank/DDBJ whole genome shotgun (WGS) entry which is preliminary data.</text>
</comment>
<dbReference type="PANTHER" id="PTHR23101">
    <property type="entry name" value="RAB GDP/GTP EXCHANGE FACTOR"/>
    <property type="match status" value="1"/>
</dbReference>
<gene>
    <name evidence="6" type="ORF">GDO78_003618</name>
</gene>
<evidence type="ECO:0008006" key="8">
    <source>
        <dbReference type="Google" id="ProtNLM"/>
    </source>
</evidence>
<dbReference type="InterPro" id="IPR000159">
    <property type="entry name" value="RA_dom"/>
</dbReference>
<evidence type="ECO:0000256" key="2">
    <source>
        <dbReference type="ARBA" id="ARBA00022468"/>
    </source>
</evidence>
<evidence type="ECO:0000259" key="5">
    <source>
        <dbReference type="PROSITE" id="PS51205"/>
    </source>
</evidence>
<evidence type="ECO:0000256" key="3">
    <source>
        <dbReference type="SAM" id="MobiDB-lite"/>
    </source>
</evidence>
<evidence type="ECO:0000256" key="1">
    <source>
        <dbReference type="ARBA" id="ARBA00006919"/>
    </source>
</evidence>
<dbReference type="InterPro" id="IPR036860">
    <property type="entry name" value="SH2_dom_sf"/>
</dbReference>
<dbReference type="InterPro" id="IPR003123">
    <property type="entry name" value="VPS9"/>
</dbReference>
<dbReference type="OrthoDB" id="10013007at2759"/>
<feature type="compositionally biased region" description="Basic residues" evidence="3">
    <location>
        <begin position="227"/>
        <end position="238"/>
    </location>
</feature>
<proteinExistence type="inferred from homology"/>
<dbReference type="EMBL" id="WNTK01000012">
    <property type="protein sequence ID" value="KAG9475264.1"/>
    <property type="molecule type" value="Genomic_DNA"/>
</dbReference>
<feature type="domain" description="VPS9" evidence="5">
    <location>
        <begin position="447"/>
        <end position="590"/>
    </location>
</feature>
<keyword evidence="2" id="KW-0343">GTPase activation</keyword>
<organism evidence="6 7">
    <name type="scientific">Eleutherodactylus coqui</name>
    <name type="common">Puerto Rican coqui</name>
    <dbReference type="NCBI Taxonomy" id="57060"/>
    <lineage>
        <taxon>Eukaryota</taxon>
        <taxon>Metazoa</taxon>
        <taxon>Chordata</taxon>
        <taxon>Craniata</taxon>
        <taxon>Vertebrata</taxon>
        <taxon>Euteleostomi</taxon>
        <taxon>Amphibia</taxon>
        <taxon>Batrachia</taxon>
        <taxon>Anura</taxon>
        <taxon>Neobatrachia</taxon>
        <taxon>Hyloidea</taxon>
        <taxon>Eleutherodactylidae</taxon>
        <taxon>Eleutherodactylinae</taxon>
        <taxon>Eleutherodactylus</taxon>
        <taxon>Eleutherodactylus</taxon>
    </lineage>
</organism>
<dbReference type="InterPro" id="IPR037191">
    <property type="entry name" value="VPS9_dom_sf"/>
</dbReference>
<dbReference type="PROSITE" id="PS51205">
    <property type="entry name" value="VPS9"/>
    <property type="match status" value="1"/>
</dbReference>
<evidence type="ECO:0000259" key="4">
    <source>
        <dbReference type="PROSITE" id="PS50200"/>
    </source>
</evidence>
<dbReference type="SMART" id="SM00167">
    <property type="entry name" value="VPS9"/>
    <property type="match status" value="1"/>
</dbReference>
<dbReference type="SUPFAM" id="SSF55550">
    <property type="entry name" value="SH2 domain"/>
    <property type="match status" value="1"/>
</dbReference>
<comment type="similarity">
    <text evidence="1">Belongs to the RIN (Ras interaction/interference) family.</text>
</comment>
<protein>
    <recommendedName>
        <fullName evidence="8">Ras and Rab interactor 2</fullName>
    </recommendedName>
</protein>
<dbReference type="Pfam" id="PF02204">
    <property type="entry name" value="VPS9"/>
    <property type="match status" value="1"/>
</dbReference>
<dbReference type="Pfam" id="PF00788">
    <property type="entry name" value="RA"/>
    <property type="match status" value="1"/>
</dbReference>
<dbReference type="GO" id="GO:0005096">
    <property type="term" value="F:GTPase activator activity"/>
    <property type="evidence" value="ECO:0007669"/>
    <property type="project" value="UniProtKB-KW"/>
</dbReference>
<dbReference type="GO" id="GO:0030139">
    <property type="term" value="C:endocytic vesicle"/>
    <property type="evidence" value="ECO:0007669"/>
    <property type="project" value="TreeGrafter"/>
</dbReference>
<dbReference type="SUPFAM" id="SSF109993">
    <property type="entry name" value="VPS9 domain"/>
    <property type="match status" value="1"/>
</dbReference>
<name>A0A8J6K4Q9_ELECQ</name>
<dbReference type="GO" id="GO:0005829">
    <property type="term" value="C:cytosol"/>
    <property type="evidence" value="ECO:0007669"/>
    <property type="project" value="TreeGrafter"/>
</dbReference>
<reference evidence="6" key="1">
    <citation type="thesis" date="2020" institute="ProQuest LLC" country="789 East Eisenhower Parkway, Ann Arbor, MI, USA">
        <title>Comparative Genomics and Chromosome Evolution.</title>
        <authorList>
            <person name="Mudd A.B."/>
        </authorList>
    </citation>
    <scope>NUCLEOTIDE SEQUENCE</scope>
    <source>
        <strain evidence="6">HN-11 Male</strain>
        <tissue evidence="6">Kidney and liver</tissue>
    </source>
</reference>
<feature type="region of interest" description="Disordered" evidence="3">
    <location>
        <begin position="266"/>
        <end position="322"/>
    </location>
</feature>
<dbReference type="GO" id="GO:0016192">
    <property type="term" value="P:vesicle-mediated transport"/>
    <property type="evidence" value="ECO:0007669"/>
    <property type="project" value="InterPro"/>
</dbReference>
<dbReference type="Proteomes" id="UP000770717">
    <property type="component" value="Unassembled WGS sequence"/>
</dbReference>
<feature type="domain" description="Ras-associating" evidence="4">
    <location>
        <begin position="611"/>
        <end position="700"/>
    </location>
</feature>
<dbReference type="GO" id="GO:0031267">
    <property type="term" value="F:small GTPase binding"/>
    <property type="evidence" value="ECO:0007669"/>
    <property type="project" value="TreeGrafter"/>
</dbReference>